<gene>
    <name evidence="2" type="ORF">PQO03_01365</name>
</gene>
<dbReference type="EMBL" id="CP117811">
    <property type="protein sequence ID" value="WDE96616.1"/>
    <property type="molecule type" value="Genomic_DNA"/>
</dbReference>
<evidence type="ECO:0008006" key="4">
    <source>
        <dbReference type="Google" id="ProtNLM"/>
    </source>
</evidence>
<evidence type="ECO:0000313" key="3">
    <source>
        <dbReference type="Proteomes" id="UP001214250"/>
    </source>
</evidence>
<organism evidence="2 3">
    <name type="scientific">Lentisphaera profundi</name>
    <dbReference type="NCBI Taxonomy" id="1658616"/>
    <lineage>
        <taxon>Bacteria</taxon>
        <taxon>Pseudomonadati</taxon>
        <taxon>Lentisphaerota</taxon>
        <taxon>Lentisphaeria</taxon>
        <taxon>Lentisphaerales</taxon>
        <taxon>Lentisphaeraceae</taxon>
        <taxon>Lentisphaera</taxon>
    </lineage>
</organism>
<dbReference type="Proteomes" id="UP001214250">
    <property type="component" value="Chromosome 1"/>
</dbReference>
<keyword evidence="1" id="KW-0732">Signal</keyword>
<name>A0ABY7VRV6_9BACT</name>
<keyword evidence="3" id="KW-1185">Reference proteome</keyword>
<evidence type="ECO:0000256" key="1">
    <source>
        <dbReference type="SAM" id="SignalP"/>
    </source>
</evidence>
<dbReference type="InterPro" id="IPR038765">
    <property type="entry name" value="Papain-like_cys_pep_sf"/>
</dbReference>
<sequence length="218" mass="25355">MKLLIWIVMSTLLVACVLQSTPGEITVIDQDSSHSENLMKDANCKRIEGIENEIHDDRKRGKNIKYSLLSVSFNQLTKDGFIMKETEVEISSFKELSFSEIHESVNYLTSEIKDGKEIDYYQSLDLFRIHLSHYGDRNDILLFNIGRSSFYGEQPKGHIFSVMEAYDKINHNVLLVEIDGDKQTKYWVHYKNLLDTVMTRREEYCCPSGWIEITEIPD</sequence>
<reference evidence="2 3" key="1">
    <citation type="submission" date="2023-02" db="EMBL/GenBank/DDBJ databases">
        <title>Genome sequence of Lentisphaera profundi SAORIC-696.</title>
        <authorList>
            <person name="Kim e."/>
            <person name="Cho J.-C."/>
            <person name="Choi A."/>
            <person name="Kang I."/>
        </authorList>
    </citation>
    <scope>NUCLEOTIDE SEQUENCE [LARGE SCALE GENOMIC DNA]</scope>
    <source>
        <strain evidence="2 3">SAORIC-696</strain>
    </source>
</reference>
<accession>A0ABY7VRV6</accession>
<dbReference type="InterPro" id="IPR038156">
    <property type="entry name" value="PCS_N_sf"/>
</dbReference>
<dbReference type="RefSeq" id="WP_274150681.1">
    <property type="nucleotide sequence ID" value="NZ_CP117811.1"/>
</dbReference>
<feature type="chain" id="PRO_5045347468" description="Glutathione gamma-glutamylcysteinyltransferase" evidence="1">
    <location>
        <begin position="21"/>
        <end position="218"/>
    </location>
</feature>
<dbReference type="PROSITE" id="PS51257">
    <property type="entry name" value="PROKAR_LIPOPROTEIN"/>
    <property type="match status" value="1"/>
</dbReference>
<feature type="signal peptide" evidence="1">
    <location>
        <begin position="1"/>
        <end position="20"/>
    </location>
</feature>
<proteinExistence type="predicted"/>
<dbReference type="Gene3D" id="3.90.70.30">
    <property type="entry name" value="Phytochelatin synthase, N-terminal domain"/>
    <property type="match status" value="1"/>
</dbReference>
<protein>
    <recommendedName>
        <fullName evidence="4">Glutathione gamma-glutamylcysteinyltransferase</fullName>
    </recommendedName>
</protein>
<dbReference type="SUPFAM" id="SSF54001">
    <property type="entry name" value="Cysteine proteinases"/>
    <property type="match status" value="1"/>
</dbReference>
<evidence type="ECO:0000313" key="2">
    <source>
        <dbReference type="EMBL" id="WDE96616.1"/>
    </source>
</evidence>